<sequence>MSFASQENMEKMQLRQNYRNLWHSDLISTMQADFPYCCLALWCGFDLSGGMVKFDIMVVSLKHFFPCSAPCVSYMLRKRALYNDMSRYVCCAGYLPCSGKCGESQCPELCLCAEAFMFFLQQIACIFSIIAMIVGSNEIQEAAQILSCFSDMVYCSWRLWLWKSIQHWLWDWYCSTEQGIVQQWIWLRNPLPDTLLWISTLPPRFPFTTVTATNLCPPNWSQDSNGGGWCNPPRVHFDMSKPAFMQVADWKAGVVPVMYRR</sequence>
<keyword evidence="2" id="KW-0134">Cell wall</keyword>
<keyword evidence="2" id="KW-0961">Cell wall biogenesis/degradation</keyword>
<dbReference type="InterPro" id="IPR007112">
    <property type="entry name" value="Expansin/allergen_DPBB_dom"/>
</dbReference>
<evidence type="ECO:0000259" key="3">
    <source>
        <dbReference type="PROSITE" id="PS50842"/>
    </source>
</evidence>
<comment type="similarity">
    <text evidence="2">Belongs to the expansin family. Expansin A subfamily.</text>
</comment>
<organism evidence="4 5">
    <name type="scientific">Cocos nucifera</name>
    <name type="common">Coconut palm</name>
    <dbReference type="NCBI Taxonomy" id="13894"/>
    <lineage>
        <taxon>Eukaryota</taxon>
        <taxon>Viridiplantae</taxon>
        <taxon>Streptophyta</taxon>
        <taxon>Embryophyta</taxon>
        <taxon>Tracheophyta</taxon>
        <taxon>Spermatophyta</taxon>
        <taxon>Magnoliopsida</taxon>
        <taxon>Liliopsida</taxon>
        <taxon>Arecaceae</taxon>
        <taxon>Arecoideae</taxon>
        <taxon>Cocoseae</taxon>
        <taxon>Attaleinae</taxon>
        <taxon>Cocos</taxon>
    </lineage>
</organism>
<protein>
    <recommendedName>
        <fullName evidence="2">Expansin</fullName>
    </recommendedName>
</protein>
<gene>
    <name evidence="4" type="ORF">COCNU_09G003350</name>
</gene>
<dbReference type="GO" id="GO:0009664">
    <property type="term" value="P:plant-type cell wall organization"/>
    <property type="evidence" value="ECO:0007669"/>
    <property type="project" value="InterPro"/>
</dbReference>
<keyword evidence="5" id="KW-1185">Reference proteome</keyword>
<dbReference type="PANTHER" id="PTHR31152">
    <property type="entry name" value="PLAC8 FAMILY PROTEIN"/>
    <property type="match status" value="1"/>
</dbReference>
<dbReference type="SUPFAM" id="SSF50685">
    <property type="entry name" value="Barwin-like endoglucanases"/>
    <property type="match status" value="1"/>
</dbReference>
<dbReference type="Proteomes" id="UP000797356">
    <property type="component" value="Chromosome 9"/>
</dbReference>
<proteinExistence type="inferred from homology"/>
<evidence type="ECO:0000256" key="2">
    <source>
        <dbReference type="RuleBase" id="RU365023"/>
    </source>
</evidence>
<dbReference type="AlphaFoldDB" id="A0A8K0N6K0"/>
<evidence type="ECO:0000256" key="1">
    <source>
        <dbReference type="ARBA" id="ARBA00022525"/>
    </source>
</evidence>
<dbReference type="GO" id="GO:0016020">
    <property type="term" value="C:membrane"/>
    <property type="evidence" value="ECO:0007669"/>
    <property type="project" value="UniProtKB-SubCell"/>
</dbReference>
<accession>A0A8K0N6K0</accession>
<dbReference type="PANTHER" id="PTHR31152:SF1">
    <property type="entry name" value="PLAC8 FAMILY PROTEIN"/>
    <property type="match status" value="1"/>
</dbReference>
<feature type="domain" description="Expansin-like EG45" evidence="3">
    <location>
        <begin position="208"/>
        <end position="261"/>
    </location>
</feature>
<dbReference type="Pfam" id="PF03330">
    <property type="entry name" value="DPBB_1"/>
    <property type="match status" value="1"/>
</dbReference>
<dbReference type="SMART" id="SM00837">
    <property type="entry name" value="DPBB_1"/>
    <property type="match status" value="1"/>
</dbReference>
<dbReference type="InterPro" id="IPR002963">
    <property type="entry name" value="Expansin"/>
</dbReference>
<dbReference type="EMBL" id="CM017880">
    <property type="protein sequence ID" value="KAG1360872.1"/>
    <property type="molecule type" value="Genomic_DNA"/>
</dbReference>
<reference evidence="4" key="1">
    <citation type="journal article" date="2017" name="Gigascience">
        <title>The genome draft of coconut (Cocos nucifera).</title>
        <authorList>
            <person name="Xiao Y."/>
            <person name="Xu P."/>
            <person name="Fan H."/>
            <person name="Baudouin L."/>
            <person name="Xia W."/>
            <person name="Bocs S."/>
            <person name="Xu J."/>
            <person name="Li Q."/>
            <person name="Guo A."/>
            <person name="Zhou L."/>
            <person name="Li J."/>
            <person name="Wu Y."/>
            <person name="Ma Z."/>
            <person name="Armero A."/>
            <person name="Issali A.E."/>
            <person name="Liu N."/>
            <person name="Peng M."/>
            <person name="Yang Y."/>
        </authorList>
    </citation>
    <scope>NUCLEOTIDE SEQUENCE</scope>
    <source>
        <tissue evidence="4">Spear leaf of Hainan Tall coconut</tissue>
    </source>
</reference>
<dbReference type="InterPro" id="IPR009009">
    <property type="entry name" value="RlpA-like_DPBB"/>
</dbReference>
<dbReference type="Gene3D" id="2.40.40.10">
    <property type="entry name" value="RlpA-like domain"/>
    <property type="match status" value="1"/>
</dbReference>
<dbReference type="OrthoDB" id="998115at2759"/>
<dbReference type="PRINTS" id="PR01226">
    <property type="entry name" value="EXPANSIN"/>
</dbReference>
<reference evidence="4" key="2">
    <citation type="submission" date="2019-07" db="EMBL/GenBank/DDBJ databases">
        <authorList>
            <person name="Yang Y."/>
            <person name="Bocs S."/>
            <person name="Baudouin L."/>
        </authorList>
    </citation>
    <scope>NUCLEOTIDE SEQUENCE</scope>
    <source>
        <tissue evidence="4">Spear leaf of Hainan Tall coconut</tissue>
    </source>
</reference>
<comment type="subcellular location">
    <subcellularLocation>
        <location evidence="2">Secreted</location>
        <location evidence="2">Cell wall</location>
    </subcellularLocation>
    <subcellularLocation>
        <location evidence="2">Membrane</location>
        <topology evidence="2">Peripheral membrane protein</topology>
    </subcellularLocation>
</comment>
<evidence type="ECO:0000313" key="5">
    <source>
        <dbReference type="Proteomes" id="UP000797356"/>
    </source>
</evidence>
<evidence type="ECO:0000313" key="4">
    <source>
        <dbReference type="EMBL" id="KAG1360872.1"/>
    </source>
</evidence>
<name>A0A8K0N6K0_COCNU</name>
<dbReference type="InterPro" id="IPR036908">
    <property type="entry name" value="RlpA-like_sf"/>
</dbReference>
<comment type="caution">
    <text evidence="4">The sequence shown here is derived from an EMBL/GenBank/DDBJ whole genome shotgun (WGS) entry which is preliminary data.</text>
</comment>
<keyword evidence="1 2" id="KW-0964">Secreted</keyword>
<dbReference type="PROSITE" id="PS50842">
    <property type="entry name" value="EXPANSIN_EG45"/>
    <property type="match status" value="1"/>
</dbReference>
<comment type="function">
    <text evidence="2">Causes loosening and extension of plant cell walls by disrupting non-covalent bonding between cellulose microfibrils and matrix glucans. No enzymatic activity has been found.</text>
</comment>